<dbReference type="Gene3D" id="3.40.50.2300">
    <property type="match status" value="1"/>
</dbReference>
<dbReference type="InterPro" id="IPR016032">
    <property type="entry name" value="Sig_transdc_resp-reg_C-effctor"/>
</dbReference>
<name>A0A410JWV9_9BACT</name>
<dbReference type="EMBL" id="CP035108">
    <property type="protein sequence ID" value="QAR32643.1"/>
    <property type="molecule type" value="Genomic_DNA"/>
</dbReference>
<dbReference type="AlphaFoldDB" id="A0A410JWV9"/>
<dbReference type="PROSITE" id="PS00622">
    <property type="entry name" value="HTH_LUXR_1"/>
    <property type="match status" value="1"/>
</dbReference>
<dbReference type="SMART" id="SM00448">
    <property type="entry name" value="REC"/>
    <property type="match status" value="1"/>
</dbReference>
<evidence type="ECO:0000313" key="7">
    <source>
        <dbReference type="Proteomes" id="UP000287502"/>
    </source>
</evidence>
<evidence type="ECO:0000256" key="2">
    <source>
        <dbReference type="ARBA" id="ARBA00023125"/>
    </source>
</evidence>
<dbReference type="GO" id="GO:0006355">
    <property type="term" value="P:regulation of DNA-templated transcription"/>
    <property type="evidence" value="ECO:0007669"/>
    <property type="project" value="InterPro"/>
</dbReference>
<evidence type="ECO:0000313" key="6">
    <source>
        <dbReference type="EMBL" id="QAR32643.1"/>
    </source>
</evidence>
<dbReference type="InterPro" id="IPR011006">
    <property type="entry name" value="CheY-like_superfamily"/>
</dbReference>
<feature type="domain" description="HTH luxR-type" evidence="4">
    <location>
        <begin position="150"/>
        <end position="215"/>
    </location>
</feature>
<keyword evidence="7" id="KW-1185">Reference proteome</keyword>
<dbReference type="PROSITE" id="PS50110">
    <property type="entry name" value="RESPONSE_REGULATORY"/>
    <property type="match status" value="1"/>
</dbReference>
<dbReference type="GO" id="GO:0003677">
    <property type="term" value="F:DNA binding"/>
    <property type="evidence" value="ECO:0007669"/>
    <property type="project" value="UniProtKB-KW"/>
</dbReference>
<accession>A0A410JWV9</accession>
<evidence type="ECO:0000256" key="3">
    <source>
        <dbReference type="PROSITE-ProRule" id="PRU00169"/>
    </source>
</evidence>
<dbReference type="InterPro" id="IPR039420">
    <property type="entry name" value="WalR-like"/>
</dbReference>
<organism evidence="6 7">
    <name type="scientific">Geovibrio thiophilus</name>
    <dbReference type="NCBI Taxonomy" id="139438"/>
    <lineage>
        <taxon>Bacteria</taxon>
        <taxon>Pseudomonadati</taxon>
        <taxon>Deferribacterota</taxon>
        <taxon>Deferribacteres</taxon>
        <taxon>Deferribacterales</taxon>
        <taxon>Geovibrionaceae</taxon>
        <taxon>Geovibrio</taxon>
    </lineage>
</organism>
<dbReference type="CDD" id="cd17535">
    <property type="entry name" value="REC_NarL-like"/>
    <property type="match status" value="1"/>
</dbReference>
<dbReference type="PROSITE" id="PS50043">
    <property type="entry name" value="HTH_LUXR_2"/>
    <property type="match status" value="1"/>
</dbReference>
<dbReference type="PANTHER" id="PTHR43214">
    <property type="entry name" value="TWO-COMPONENT RESPONSE REGULATOR"/>
    <property type="match status" value="1"/>
</dbReference>
<dbReference type="PANTHER" id="PTHR43214:SF37">
    <property type="entry name" value="TRANSCRIPTIONAL REGULATORY PROTEIN YDFI"/>
    <property type="match status" value="1"/>
</dbReference>
<protein>
    <submittedName>
        <fullName evidence="6">Response regulator transcription factor</fullName>
    </submittedName>
</protein>
<dbReference type="CDD" id="cd06170">
    <property type="entry name" value="LuxR_C_like"/>
    <property type="match status" value="1"/>
</dbReference>
<dbReference type="SUPFAM" id="SSF52172">
    <property type="entry name" value="CheY-like"/>
    <property type="match status" value="1"/>
</dbReference>
<dbReference type="KEGG" id="gtl:EP073_04230"/>
<keyword evidence="2" id="KW-0238">DNA-binding</keyword>
<dbReference type="PRINTS" id="PR00038">
    <property type="entry name" value="HTHLUXR"/>
</dbReference>
<gene>
    <name evidence="6" type="ORF">EP073_04230</name>
</gene>
<dbReference type="Pfam" id="PF00196">
    <property type="entry name" value="GerE"/>
    <property type="match status" value="1"/>
</dbReference>
<dbReference type="RefSeq" id="WP_128465930.1">
    <property type="nucleotide sequence ID" value="NZ_CP035108.1"/>
</dbReference>
<dbReference type="SMART" id="SM00421">
    <property type="entry name" value="HTH_LUXR"/>
    <property type="match status" value="1"/>
</dbReference>
<dbReference type="InterPro" id="IPR058245">
    <property type="entry name" value="NreC/VraR/RcsB-like_REC"/>
</dbReference>
<feature type="domain" description="Response regulatory" evidence="5">
    <location>
        <begin position="6"/>
        <end position="122"/>
    </location>
</feature>
<evidence type="ECO:0000256" key="1">
    <source>
        <dbReference type="ARBA" id="ARBA00022553"/>
    </source>
</evidence>
<dbReference type="Proteomes" id="UP000287502">
    <property type="component" value="Chromosome"/>
</dbReference>
<keyword evidence="1 3" id="KW-0597">Phosphoprotein</keyword>
<evidence type="ECO:0000259" key="5">
    <source>
        <dbReference type="PROSITE" id="PS50110"/>
    </source>
</evidence>
<dbReference type="SUPFAM" id="SSF46894">
    <property type="entry name" value="C-terminal effector domain of the bipartite response regulators"/>
    <property type="match status" value="1"/>
</dbReference>
<dbReference type="GO" id="GO:0000160">
    <property type="term" value="P:phosphorelay signal transduction system"/>
    <property type="evidence" value="ECO:0007669"/>
    <property type="project" value="InterPro"/>
</dbReference>
<dbReference type="Pfam" id="PF00072">
    <property type="entry name" value="Response_reg"/>
    <property type="match status" value="1"/>
</dbReference>
<sequence length="219" mass="23947">MTEKITLILADDHAMVRKGLTAFLATAEDIEVMGVASGGAEAVEAAEKHAPDVVLLDLFMPDQPAVETVRQIKKVSPRSQIIMVTSHEGDEYVVPTTQAGAISYILKDTTPEDLIRSVRKAAAGESTISPRVAKALVTVVTRARAAKTQENQLHEDLTEREMEVLQRIAEGLSNMDIAARLNISEKTVKSHVSNILSKLYLTDRTQAAVYAWREGIVKE</sequence>
<feature type="modified residue" description="4-aspartylphosphate" evidence="3">
    <location>
        <position position="57"/>
    </location>
</feature>
<dbReference type="OrthoDB" id="9780153at2"/>
<dbReference type="InterPro" id="IPR000792">
    <property type="entry name" value="Tscrpt_reg_LuxR_C"/>
</dbReference>
<reference evidence="6 7" key="1">
    <citation type="submission" date="2019-01" db="EMBL/GenBank/DDBJ databases">
        <title>Geovibrio thiophilus DSM 11263, complete genome.</title>
        <authorList>
            <person name="Spring S."/>
            <person name="Bunk B."/>
            <person name="Sproer C."/>
        </authorList>
    </citation>
    <scope>NUCLEOTIDE SEQUENCE [LARGE SCALE GENOMIC DNA]</scope>
    <source>
        <strain evidence="6 7">DSM 11263</strain>
    </source>
</reference>
<dbReference type="InterPro" id="IPR001789">
    <property type="entry name" value="Sig_transdc_resp-reg_receiver"/>
</dbReference>
<proteinExistence type="predicted"/>
<evidence type="ECO:0000259" key="4">
    <source>
        <dbReference type="PROSITE" id="PS50043"/>
    </source>
</evidence>